<dbReference type="CDD" id="cd04586">
    <property type="entry name" value="CBS_pair_BON_assoc"/>
    <property type="match status" value="1"/>
</dbReference>
<dbReference type="PANTHER" id="PTHR43080">
    <property type="entry name" value="CBS DOMAIN-CONTAINING PROTEIN CBSX3, MITOCHONDRIAL"/>
    <property type="match status" value="1"/>
</dbReference>
<dbReference type="Pfam" id="PF00571">
    <property type="entry name" value="CBS"/>
    <property type="match status" value="2"/>
</dbReference>
<dbReference type="PANTHER" id="PTHR43080:SF2">
    <property type="entry name" value="CBS DOMAIN-CONTAINING PROTEIN"/>
    <property type="match status" value="1"/>
</dbReference>
<name>A0A2V2MQJ7_9EURY</name>
<evidence type="ECO:0000259" key="4">
    <source>
        <dbReference type="PROSITE" id="PS51371"/>
    </source>
</evidence>
<dbReference type="GO" id="GO:0009086">
    <property type="term" value="P:methionine biosynthetic process"/>
    <property type="evidence" value="ECO:0007669"/>
    <property type="project" value="UniProtKB-KW"/>
</dbReference>
<dbReference type="InterPro" id="IPR046342">
    <property type="entry name" value="CBS_dom_sf"/>
</dbReference>
<keyword evidence="5" id="KW-0418">Kinase</keyword>
<protein>
    <submittedName>
        <fullName evidence="5">Histidine kinase</fullName>
    </submittedName>
</protein>
<dbReference type="EMBL" id="QGMY01000011">
    <property type="protein sequence ID" value="PWR70514.1"/>
    <property type="molecule type" value="Genomic_DNA"/>
</dbReference>
<dbReference type="PROSITE" id="PS51371">
    <property type="entry name" value="CBS"/>
    <property type="match status" value="2"/>
</dbReference>
<keyword evidence="5" id="KW-0808">Transferase</keyword>
<keyword evidence="1 3" id="KW-0129">CBS domain</keyword>
<dbReference type="Proteomes" id="UP000245657">
    <property type="component" value="Unassembled WGS sequence"/>
</dbReference>
<evidence type="ECO:0000256" key="1">
    <source>
        <dbReference type="ARBA" id="ARBA00023122"/>
    </source>
</evidence>
<dbReference type="GeneID" id="97547764"/>
<dbReference type="SMART" id="SM00116">
    <property type="entry name" value="CBS"/>
    <property type="match status" value="2"/>
</dbReference>
<dbReference type="SUPFAM" id="SSF54631">
    <property type="entry name" value="CBS-domain pair"/>
    <property type="match status" value="1"/>
</dbReference>
<dbReference type="GO" id="GO:0016301">
    <property type="term" value="F:kinase activity"/>
    <property type="evidence" value="ECO:0007669"/>
    <property type="project" value="UniProtKB-KW"/>
</dbReference>
<comment type="caution">
    <text evidence="5">The sequence shown here is derived from an EMBL/GenBank/DDBJ whole genome shotgun (WGS) entry which is preliminary data.</text>
</comment>
<evidence type="ECO:0000256" key="2">
    <source>
        <dbReference type="ARBA" id="ARBA00023167"/>
    </source>
</evidence>
<gene>
    <name evidence="5" type="ORF">DK846_14050</name>
</gene>
<dbReference type="Gene3D" id="3.10.580.10">
    <property type="entry name" value="CBS-domain"/>
    <property type="match status" value="1"/>
</dbReference>
<organism evidence="5 6">
    <name type="scientific">Methanospirillum lacunae</name>
    <dbReference type="NCBI Taxonomy" id="668570"/>
    <lineage>
        <taxon>Archaea</taxon>
        <taxon>Methanobacteriati</taxon>
        <taxon>Methanobacteriota</taxon>
        <taxon>Stenosarchaea group</taxon>
        <taxon>Methanomicrobia</taxon>
        <taxon>Methanomicrobiales</taxon>
        <taxon>Methanospirillaceae</taxon>
        <taxon>Methanospirillum</taxon>
    </lineage>
</organism>
<dbReference type="RefSeq" id="WP_109969598.1">
    <property type="nucleotide sequence ID" value="NZ_CP176093.1"/>
</dbReference>
<feature type="domain" description="CBS" evidence="4">
    <location>
        <begin position="103"/>
        <end position="159"/>
    </location>
</feature>
<accession>A0A2V2MQJ7</accession>
<reference evidence="5 6" key="1">
    <citation type="submission" date="2018-05" db="EMBL/GenBank/DDBJ databases">
        <title>Draft genome of Methanospirillum lacunae Ki8-1.</title>
        <authorList>
            <person name="Dueholm M.S."/>
            <person name="Nielsen P.H."/>
            <person name="Bakmann L.F."/>
            <person name="Otzen D.E."/>
        </authorList>
    </citation>
    <scope>NUCLEOTIDE SEQUENCE [LARGE SCALE GENOMIC DNA]</scope>
    <source>
        <strain evidence="5 6">Ki8-1</strain>
    </source>
</reference>
<keyword evidence="2" id="KW-0486">Methionine biosynthesis</keyword>
<proteinExistence type="predicted"/>
<evidence type="ECO:0000313" key="5">
    <source>
        <dbReference type="EMBL" id="PWR70514.1"/>
    </source>
</evidence>
<dbReference type="InterPro" id="IPR000644">
    <property type="entry name" value="CBS_dom"/>
</dbReference>
<sequence length="160" mass="17244">MLVKDAMTPDPVTCSVDDTVSSIGGVMRTKHIGGIPVMDGTRLAGMVTETDLLKLLMTKGPSDDLWLPSPLEVIELPIREFINWERTKEALTDIGSKKVGMIMSSPIITITPEEDIEAAADLMLKKKIDRLAVVSGETLKGIITREDIVWAISGGKGASP</sequence>
<dbReference type="AlphaFoldDB" id="A0A2V2MQJ7"/>
<evidence type="ECO:0000313" key="6">
    <source>
        <dbReference type="Proteomes" id="UP000245657"/>
    </source>
</evidence>
<keyword evidence="6" id="KW-1185">Reference proteome</keyword>
<evidence type="ECO:0000256" key="3">
    <source>
        <dbReference type="PROSITE-ProRule" id="PRU00703"/>
    </source>
</evidence>
<keyword evidence="2" id="KW-0028">Amino-acid biosynthesis</keyword>
<dbReference type="OrthoDB" id="8919at2157"/>
<dbReference type="InterPro" id="IPR051257">
    <property type="entry name" value="Diverse_CBS-Domain"/>
</dbReference>
<feature type="domain" description="CBS" evidence="4">
    <location>
        <begin position="7"/>
        <end position="65"/>
    </location>
</feature>